<feature type="region of interest" description="Disordered" evidence="1">
    <location>
        <begin position="257"/>
        <end position="282"/>
    </location>
</feature>
<sequence>MSHIKTIADENFIKIFVFIKDPILPDWQCEKCNLYSPQTSSALYLWCTNCEKVICALCVGQCNNEAHSWMPASEIIYELKGSIVYANAEMTKSVGNMKITGKDAMRSLHGLTQTLTELKKQCQGVSDVVEVLSNTLNERQNAANIRRAETDEHLPFTSILVRKLRIEIEDNKNLAQEASAMALLFSNLIKQSDDICKDARKLMNSFLLEKKLEVEGEEDANIELEDGAVSPKSNVNAFGDNVLDDDEYDVTVREVKREDDRMEASGKTGVQDETTEMPLTDAAVKEAISTEQM</sequence>
<name>A0A1I7VHU8_LOALO</name>
<evidence type="ECO:0000313" key="2">
    <source>
        <dbReference type="Proteomes" id="UP000095285"/>
    </source>
</evidence>
<keyword evidence="2" id="KW-1185">Reference proteome</keyword>
<dbReference type="AlphaFoldDB" id="A0A1I7VHU8"/>
<dbReference type="SUPFAM" id="SSF57845">
    <property type="entry name" value="B-box zinc-binding domain"/>
    <property type="match status" value="1"/>
</dbReference>
<evidence type="ECO:0000256" key="1">
    <source>
        <dbReference type="SAM" id="MobiDB-lite"/>
    </source>
</evidence>
<reference evidence="2" key="1">
    <citation type="submission" date="2012-04" db="EMBL/GenBank/DDBJ databases">
        <title>The Genome Sequence of Loa loa.</title>
        <authorList>
            <consortium name="The Broad Institute Genome Sequencing Platform"/>
            <consortium name="Broad Institute Genome Sequencing Center for Infectious Disease"/>
            <person name="Nutman T.B."/>
            <person name="Fink D.L."/>
            <person name="Russ C."/>
            <person name="Young S."/>
            <person name="Zeng Q."/>
            <person name="Gargeya S."/>
            <person name="Alvarado L."/>
            <person name="Berlin A."/>
            <person name="Chapman S.B."/>
            <person name="Chen Z."/>
            <person name="Freedman E."/>
            <person name="Gellesch M."/>
            <person name="Goldberg J."/>
            <person name="Griggs A."/>
            <person name="Gujja S."/>
            <person name="Heilman E.R."/>
            <person name="Heiman D."/>
            <person name="Howarth C."/>
            <person name="Mehta T."/>
            <person name="Neiman D."/>
            <person name="Pearson M."/>
            <person name="Roberts A."/>
            <person name="Saif S."/>
            <person name="Shea T."/>
            <person name="Shenoy N."/>
            <person name="Sisk P."/>
            <person name="Stolte C."/>
            <person name="Sykes S."/>
            <person name="White J."/>
            <person name="Yandava C."/>
            <person name="Haas B."/>
            <person name="Henn M.R."/>
            <person name="Nusbaum C."/>
            <person name="Birren B."/>
        </authorList>
    </citation>
    <scope>NUCLEOTIDE SEQUENCE [LARGE SCALE GENOMIC DNA]</scope>
</reference>
<organism evidence="2 3">
    <name type="scientific">Loa loa</name>
    <name type="common">Eye worm</name>
    <name type="synonym">Filaria loa</name>
    <dbReference type="NCBI Taxonomy" id="7209"/>
    <lineage>
        <taxon>Eukaryota</taxon>
        <taxon>Metazoa</taxon>
        <taxon>Ecdysozoa</taxon>
        <taxon>Nematoda</taxon>
        <taxon>Chromadorea</taxon>
        <taxon>Rhabditida</taxon>
        <taxon>Spirurina</taxon>
        <taxon>Spiruromorpha</taxon>
        <taxon>Filarioidea</taxon>
        <taxon>Onchocercidae</taxon>
        <taxon>Loa</taxon>
    </lineage>
</organism>
<evidence type="ECO:0000313" key="3">
    <source>
        <dbReference type="WBParaSite" id="EN70_2708"/>
    </source>
</evidence>
<dbReference type="Proteomes" id="UP000095285">
    <property type="component" value="Unassembled WGS sequence"/>
</dbReference>
<reference evidence="3" key="2">
    <citation type="submission" date="2016-11" db="UniProtKB">
        <authorList>
            <consortium name="WormBaseParasite"/>
        </authorList>
    </citation>
    <scope>IDENTIFICATION</scope>
</reference>
<accession>A0A1I7VHU8</accession>
<proteinExistence type="predicted"/>
<dbReference type="WBParaSite" id="EN70_2708">
    <property type="protein sequence ID" value="EN70_2708"/>
    <property type="gene ID" value="EN70_2708"/>
</dbReference>
<protein>
    <submittedName>
        <fullName evidence="3">B box-type domain-containing protein</fullName>
    </submittedName>
</protein>